<dbReference type="OrthoDB" id="9784844at2"/>
<sequence length="236" mass="27206">MGTLTPISRKRVKFTAKKQLAGHFLDAIKANIIVILYTVFQTFLLLLHAYLLTVAYLQDGQILYFNQQSSLFSTVITSTIAMIFTWSAKWTIIDYFQKPKAKIRWRQSVQAFQLAHFFATAMLALVQNILIFLWSLLVIPAFVKPFSYSQTYYAYKMDLLFDRQQKSLTDYISISRRVMNGRKMELFNLELSFIGWHLLGIVTLGLGYIFIVPYLNTCRVVYSSQVFAQALQGGVS</sequence>
<evidence type="ECO:0000313" key="2">
    <source>
        <dbReference type="EMBL" id="GAP02435.1"/>
    </source>
</evidence>
<keyword evidence="1" id="KW-0472">Membrane</keyword>
<dbReference type="Proteomes" id="UP000061227">
    <property type="component" value="Unassembled WGS sequence"/>
</dbReference>
<dbReference type="AlphaFoldDB" id="A0A3F3GS30"/>
<accession>A0A3F3GS30</accession>
<dbReference type="Pfam" id="PF06161">
    <property type="entry name" value="DUF975"/>
    <property type="match status" value="1"/>
</dbReference>
<proteinExistence type="predicted"/>
<evidence type="ECO:0000256" key="1">
    <source>
        <dbReference type="SAM" id="Phobius"/>
    </source>
</evidence>
<feature type="transmembrane region" description="Helical" evidence="1">
    <location>
        <begin position="114"/>
        <end position="143"/>
    </location>
</feature>
<dbReference type="InterPro" id="IPR010380">
    <property type="entry name" value="DUF975"/>
</dbReference>
<dbReference type="RefSeq" id="WP_059376265.1">
    <property type="nucleotide sequence ID" value="NZ_DF968063.1"/>
</dbReference>
<evidence type="ECO:0000313" key="3">
    <source>
        <dbReference type="Proteomes" id="UP000061227"/>
    </source>
</evidence>
<dbReference type="STRING" id="220714.SAMN05660469_0388"/>
<dbReference type="PANTHER" id="PTHR40076">
    <property type="entry name" value="MEMBRANE PROTEIN-RELATED"/>
    <property type="match status" value="1"/>
</dbReference>
<gene>
    <name evidence="2" type="ORF">FPFC_013160</name>
</gene>
<name>A0A3F3GS30_9LACO</name>
<keyword evidence="3" id="KW-1185">Reference proteome</keyword>
<keyword evidence="1" id="KW-0812">Transmembrane</keyword>
<organism evidence="2 3">
    <name type="scientific">Fructobacillus pseudoficulneus</name>
    <dbReference type="NCBI Taxonomy" id="220714"/>
    <lineage>
        <taxon>Bacteria</taxon>
        <taxon>Bacillati</taxon>
        <taxon>Bacillota</taxon>
        <taxon>Bacilli</taxon>
        <taxon>Lactobacillales</taxon>
        <taxon>Lactobacillaceae</taxon>
        <taxon>Fructobacillus</taxon>
    </lineage>
</organism>
<dbReference type="EMBL" id="DF968063">
    <property type="protein sequence ID" value="GAP02435.1"/>
    <property type="molecule type" value="Genomic_DNA"/>
</dbReference>
<feature type="transmembrane region" description="Helical" evidence="1">
    <location>
        <begin position="32"/>
        <end position="51"/>
    </location>
</feature>
<feature type="transmembrane region" description="Helical" evidence="1">
    <location>
        <begin position="193"/>
        <end position="215"/>
    </location>
</feature>
<keyword evidence="1" id="KW-1133">Transmembrane helix</keyword>
<dbReference type="PANTHER" id="PTHR40076:SF1">
    <property type="entry name" value="MEMBRANE PROTEIN"/>
    <property type="match status" value="1"/>
</dbReference>
<feature type="transmembrane region" description="Helical" evidence="1">
    <location>
        <begin position="71"/>
        <end position="93"/>
    </location>
</feature>
<reference evidence="2 3" key="1">
    <citation type="journal article" date="2015" name="BMC Genomics">
        <title>Comparative genomics of Fructobacillus spp. and Leuconostoc spp. reveals niche-specific evolution of Fructobacillus spp.</title>
        <authorList>
            <person name="Endo A."/>
            <person name="Tanizawa Y."/>
            <person name="Tanaka N."/>
            <person name="Maeno S."/>
            <person name="Kumar H."/>
            <person name="Shiwa Y."/>
            <person name="Okada S."/>
            <person name="Yoshikawa H."/>
            <person name="Dicks L."/>
            <person name="Nakagawa J."/>
            <person name="Arita M."/>
        </authorList>
    </citation>
    <scope>NUCLEOTIDE SEQUENCE [LARGE SCALE GENOMIC DNA]</scope>
    <source>
        <strain evidence="2 3">DSM 15468</strain>
    </source>
</reference>
<protein>
    <submittedName>
        <fullName evidence="2">Integral membrane protein</fullName>
    </submittedName>
</protein>